<dbReference type="InterPro" id="IPR028010">
    <property type="entry name" value="GSAP_C_dom"/>
</dbReference>
<dbReference type="KEGG" id="aqu:105314300"/>
<dbReference type="CDD" id="cd23105">
    <property type="entry name" value="GSAP"/>
    <property type="match status" value="1"/>
</dbReference>
<protein>
    <recommendedName>
        <fullName evidence="2">Gamma-secretase-activating protein C-terminal domain-containing protein</fullName>
    </recommendedName>
</protein>
<dbReference type="AlphaFoldDB" id="A0A1X7TWC8"/>
<dbReference type="EnsemblMetazoa" id="Aqu2.1.19238_001">
    <property type="protein sequence ID" value="Aqu2.1.19238_001"/>
    <property type="gene ID" value="Aqu2.1.19238"/>
</dbReference>
<dbReference type="Pfam" id="PF14959">
    <property type="entry name" value="GSAP-16"/>
    <property type="match status" value="1"/>
</dbReference>
<reference evidence="4" key="1">
    <citation type="journal article" date="2010" name="Nature">
        <title>The Amphimedon queenslandica genome and the evolution of animal complexity.</title>
        <authorList>
            <person name="Srivastava M."/>
            <person name="Simakov O."/>
            <person name="Chapman J."/>
            <person name="Fahey B."/>
            <person name="Gauthier M.E."/>
            <person name="Mitros T."/>
            <person name="Richards G.S."/>
            <person name="Conaco C."/>
            <person name="Dacre M."/>
            <person name="Hellsten U."/>
            <person name="Larroux C."/>
            <person name="Putnam N.H."/>
            <person name="Stanke M."/>
            <person name="Adamska M."/>
            <person name="Darling A."/>
            <person name="Degnan S.M."/>
            <person name="Oakley T.H."/>
            <person name="Plachetzki D.C."/>
            <person name="Zhai Y."/>
            <person name="Adamski M."/>
            <person name="Calcino A."/>
            <person name="Cummins S.F."/>
            <person name="Goodstein D.M."/>
            <person name="Harris C."/>
            <person name="Jackson D.J."/>
            <person name="Leys S.P."/>
            <person name="Shu S."/>
            <person name="Woodcroft B.J."/>
            <person name="Vervoort M."/>
            <person name="Kosik K.S."/>
            <person name="Manning G."/>
            <person name="Degnan B.M."/>
            <person name="Rokhsar D.S."/>
        </authorList>
    </citation>
    <scope>NUCLEOTIDE SEQUENCE [LARGE SCALE GENOMIC DNA]</scope>
</reference>
<feature type="domain" description="Gamma-secretase-activating protein C-terminal" evidence="2">
    <location>
        <begin position="759"/>
        <end position="863"/>
    </location>
</feature>
<feature type="region of interest" description="Disordered" evidence="1">
    <location>
        <begin position="1"/>
        <end position="21"/>
    </location>
</feature>
<evidence type="ECO:0000313" key="3">
    <source>
        <dbReference type="EnsemblMetazoa" id="Aqu2.1.19238_001"/>
    </source>
</evidence>
<dbReference type="OrthoDB" id="9997853at2759"/>
<dbReference type="STRING" id="400682.A0A1X7TWC8"/>
<dbReference type="GO" id="GO:1902004">
    <property type="term" value="P:positive regulation of amyloid-beta formation"/>
    <property type="evidence" value="ECO:0007669"/>
    <property type="project" value="TreeGrafter"/>
</dbReference>
<dbReference type="InParanoid" id="A0A1X7TWC8"/>
<accession>A0A1X7TWC8</accession>
<evidence type="ECO:0000256" key="1">
    <source>
        <dbReference type="SAM" id="MobiDB-lite"/>
    </source>
</evidence>
<dbReference type="EnsemblMetazoa" id="XM_011408391.2">
    <property type="protein sequence ID" value="XP_011406693.1"/>
    <property type="gene ID" value="LOC105314300"/>
</dbReference>
<dbReference type="Proteomes" id="UP000007879">
    <property type="component" value="Unassembled WGS sequence"/>
</dbReference>
<reference evidence="3" key="2">
    <citation type="submission" date="2017-05" db="UniProtKB">
        <authorList>
            <consortium name="EnsemblMetazoa"/>
        </authorList>
    </citation>
    <scope>IDENTIFICATION</scope>
</reference>
<dbReference type="eggNOG" id="ENOG502QWQK">
    <property type="taxonomic scope" value="Eukaryota"/>
</dbReference>
<proteinExistence type="predicted"/>
<dbReference type="GO" id="GO:0005802">
    <property type="term" value="C:trans-Golgi network"/>
    <property type="evidence" value="ECO:0007669"/>
    <property type="project" value="TreeGrafter"/>
</dbReference>
<name>A0A1X7TWC8_AMPQE</name>
<dbReference type="OMA" id="CHIVCAP"/>
<evidence type="ECO:0000313" key="4">
    <source>
        <dbReference type="Proteomes" id="UP000007879"/>
    </source>
</evidence>
<dbReference type="InterPro" id="IPR026172">
    <property type="entry name" value="GSAP_fam"/>
</dbReference>
<dbReference type="PANTHER" id="PTHR13630:SF1">
    <property type="entry name" value="GAMMA-SECRETASE-ACTIVATING PROTEIN"/>
    <property type="match status" value="1"/>
</dbReference>
<feature type="compositionally biased region" description="Basic and acidic residues" evidence="1">
    <location>
        <begin position="1"/>
        <end position="16"/>
    </location>
</feature>
<sequence>MAAEEIGKREGSRPDRAFSSNAKPEAISFRTTFDFKNFVKTHMLVGENNEANDIISQSAAIVGQEDDGSMLLVWDAPLNDTIVTHFGIYHSSSPSYRTLYTHEKRIRVSGATIDSTHSLLAFTLYEDLSSPGINYESFVAEINPCNRLLSLNISSPDVRKLQFVQSPTQRKNDQRKANLLVIIPDNWICLYTFQLNSTHKGWIVNAQPSMEVIVKNVSWYQWLPKQHWLCYARFGSTPAQAKKSGKHHISESSVILHVLSFLNGEQKVLITVALPTPCPHTHYTRASTYYPSPLGFTLPVYELNMKVLHSHEGVWCVCLQHKNGILEPPSSPSQHNSLPSTPTKLEYSIYNLHNGHVIDLEVFLPSPSHTGHYIQFMLLGNSVVAYVPDVMLHVLNIGVKTDPCHHIILDGSRAPLLPGSREQTNDPDQPVLVNATAVSKATSDVSYSLFDVMQQSFYSCRLESSGLLEIFKETTDEELKLSLLHFVIVALRQYEVAVYMIENICQSPLTLDAYWLFQEFIIALSFANVPPDCSLFLLRHLPLTMGLAFQGKMYKNKDGSKKVILRCTELPNLVKQLLVQSDQKLVSPTSDLLFDYMRTSTDTLGHLCYNAVVSQPSQFKRLSLEDIANQVRMLALSTPAASGGKRIGTVSRSGRGFDIVSSSSKSGTFGKSGKFMGKLKDFINSPRLGRHGLSGKGSPSCLPFLLPDEDLEGALLIRMSLFHDRFLQMITSRFGLRSKLSTGIMVGHCETYLKELQASSHILLHIIWKSLKFTNDSHPLSASIHRQPSIEEGILFELLESFYTAHIELGIPTPPGFHTLFVSMGYMCLEPSVFVQYLQNDVFIPTRRFLQMLFGSCDAVDEVFLFEVIACLDYELQEVAFDLWKHPMLRQMLSRESGSSSSNSFSNTHK</sequence>
<organism evidence="3">
    <name type="scientific">Amphimedon queenslandica</name>
    <name type="common">Sponge</name>
    <dbReference type="NCBI Taxonomy" id="400682"/>
    <lineage>
        <taxon>Eukaryota</taxon>
        <taxon>Metazoa</taxon>
        <taxon>Porifera</taxon>
        <taxon>Demospongiae</taxon>
        <taxon>Heteroscleromorpha</taxon>
        <taxon>Haplosclerida</taxon>
        <taxon>Niphatidae</taxon>
        <taxon>Amphimedon</taxon>
    </lineage>
</organism>
<gene>
    <name evidence="3" type="primary">105314300</name>
</gene>
<dbReference type="PANTHER" id="PTHR13630">
    <property type="entry name" value="GAMMA-SECRETASE-ACTIVATING PROTEIN"/>
    <property type="match status" value="1"/>
</dbReference>
<keyword evidence="4" id="KW-1185">Reference proteome</keyword>
<evidence type="ECO:0000259" key="2">
    <source>
        <dbReference type="Pfam" id="PF14959"/>
    </source>
</evidence>